<name>A0A401FQ31_9LACO</name>
<dbReference type="Pfam" id="PF05713">
    <property type="entry name" value="MobC"/>
    <property type="match status" value="1"/>
</dbReference>
<dbReference type="EMBL" id="BEXA01000016">
    <property type="protein sequence ID" value="GAY74436.1"/>
    <property type="molecule type" value="Genomic_DNA"/>
</dbReference>
<dbReference type="AlphaFoldDB" id="A0A401FQ31"/>
<evidence type="ECO:0000313" key="2">
    <source>
        <dbReference type="EMBL" id="GAY74436.1"/>
    </source>
</evidence>
<sequence>MIGAEEAQALTRQLAKIGGNLNQLAKHANQGGNVPAQELQELQSEVAHIWQQLT</sequence>
<protein>
    <submittedName>
        <fullName evidence="2">Mobilization protein</fullName>
    </submittedName>
</protein>
<accession>A0A401FQ31</accession>
<feature type="domain" description="Bacterial mobilisation" evidence="1">
    <location>
        <begin position="12"/>
        <end position="53"/>
    </location>
</feature>
<evidence type="ECO:0000313" key="3">
    <source>
        <dbReference type="Proteomes" id="UP000286974"/>
    </source>
</evidence>
<organism evidence="2 3">
    <name type="scientific">Lentilactobacillus kosonis</name>
    <dbReference type="NCBI Taxonomy" id="2810561"/>
    <lineage>
        <taxon>Bacteria</taxon>
        <taxon>Bacillati</taxon>
        <taxon>Bacillota</taxon>
        <taxon>Bacilli</taxon>
        <taxon>Lactobacillales</taxon>
        <taxon>Lactobacillaceae</taxon>
        <taxon>Lentilactobacillus</taxon>
    </lineage>
</organism>
<evidence type="ECO:0000259" key="1">
    <source>
        <dbReference type="Pfam" id="PF05713"/>
    </source>
</evidence>
<gene>
    <name evidence="2" type="ORF">NBRC111893_2582</name>
</gene>
<dbReference type="Proteomes" id="UP000286974">
    <property type="component" value="Unassembled WGS sequence"/>
</dbReference>
<keyword evidence="3" id="KW-1185">Reference proteome</keyword>
<reference evidence="2 3" key="1">
    <citation type="submission" date="2017-11" db="EMBL/GenBank/DDBJ databases">
        <title>Draft Genome Sequence of Lactobacillus curieae NBRC 111893 isolated from Koso, a Japanese sugar-Vegetable Fermented Beverage.</title>
        <authorList>
            <person name="Chiou T.Y."/>
            <person name="Oshima K."/>
            <person name="Suda W."/>
            <person name="Hattori M."/>
            <person name="Takahashi T."/>
        </authorList>
    </citation>
    <scope>NUCLEOTIDE SEQUENCE [LARGE SCALE GENOMIC DNA]</scope>
    <source>
        <strain evidence="2 3">NBRC111893</strain>
    </source>
</reference>
<comment type="caution">
    <text evidence="2">The sequence shown here is derived from an EMBL/GenBank/DDBJ whole genome shotgun (WGS) entry which is preliminary data.</text>
</comment>
<dbReference type="InterPro" id="IPR008687">
    <property type="entry name" value="MobC"/>
</dbReference>
<proteinExistence type="predicted"/>